<accession>A0A2P2IXG2</accession>
<organism evidence="1">
    <name type="scientific">Rhizophora mucronata</name>
    <name type="common">Asiatic mangrove</name>
    <dbReference type="NCBI Taxonomy" id="61149"/>
    <lineage>
        <taxon>Eukaryota</taxon>
        <taxon>Viridiplantae</taxon>
        <taxon>Streptophyta</taxon>
        <taxon>Embryophyta</taxon>
        <taxon>Tracheophyta</taxon>
        <taxon>Spermatophyta</taxon>
        <taxon>Magnoliopsida</taxon>
        <taxon>eudicotyledons</taxon>
        <taxon>Gunneridae</taxon>
        <taxon>Pentapetalae</taxon>
        <taxon>rosids</taxon>
        <taxon>fabids</taxon>
        <taxon>Malpighiales</taxon>
        <taxon>Rhizophoraceae</taxon>
        <taxon>Rhizophora</taxon>
    </lineage>
</organism>
<protein>
    <submittedName>
        <fullName evidence="1">Uncharacterized protein</fullName>
    </submittedName>
</protein>
<name>A0A2P2IXG2_RHIMU</name>
<dbReference type="EMBL" id="GGEC01005414">
    <property type="protein sequence ID" value="MBW85897.1"/>
    <property type="molecule type" value="Transcribed_RNA"/>
</dbReference>
<sequence length="30" mass="3457">MSWLFRISSTLIEESCSCFKLGNESFAWLA</sequence>
<evidence type="ECO:0000313" key="1">
    <source>
        <dbReference type="EMBL" id="MBW85897.1"/>
    </source>
</evidence>
<proteinExistence type="predicted"/>
<reference evidence="1" key="1">
    <citation type="submission" date="2018-02" db="EMBL/GenBank/DDBJ databases">
        <title>Rhizophora mucronata_Transcriptome.</title>
        <authorList>
            <person name="Meera S.P."/>
            <person name="Sreeshan A."/>
            <person name="Augustine A."/>
        </authorList>
    </citation>
    <scope>NUCLEOTIDE SEQUENCE</scope>
    <source>
        <tissue evidence="1">Leaf</tissue>
    </source>
</reference>
<dbReference type="AlphaFoldDB" id="A0A2P2IXG2"/>